<protein>
    <submittedName>
        <fullName evidence="6">Bifunctional 4-hydroxy-2-oxoglutarate aldolase/2-dehydro-3-deoxy-phosphogluconate aldolase</fullName>
        <ecNumber evidence="6">4.1.2.14</ecNumber>
        <ecNumber evidence="6">4.1.3.16</ecNumber>
    </submittedName>
</protein>
<dbReference type="GO" id="GO:0008700">
    <property type="term" value="F:(R,S)-4-hydroxy-2-oxoglutarate aldolase activity"/>
    <property type="evidence" value="ECO:0007669"/>
    <property type="project" value="UniProtKB-EC"/>
</dbReference>
<comment type="similarity">
    <text evidence="2">Belongs to the KHG/KDPG aldolase family.</text>
</comment>
<dbReference type="PANTHER" id="PTHR30246">
    <property type="entry name" value="2-KETO-3-DEOXY-6-PHOSPHOGLUCONATE ALDOLASE"/>
    <property type="match status" value="1"/>
</dbReference>
<dbReference type="SUPFAM" id="SSF51569">
    <property type="entry name" value="Aldolase"/>
    <property type="match status" value="1"/>
</dbReference>
<evidence type="ECO:0000256" key="4">
    <source>
        <dbReference type="ARBA" id="ARBA00023239"/>
    </source>
</evidence>
<dbReference type="InterPro" id="IPR000887">
    <property type="entry name" value="Aldlse_KDPG_KHG"/>
</dbReference>
<dbReference type="EMBL" id="DRTD01000477">
    <property type="protein sequence ID" value="HHE55410.1"/>
    <property type="molecule type" value="Genomic_DNA"/>
</dbReference>
<dbReference type="EC" id="4.1.3.16" evidence="6"/>
<dbReference type="Pfam" id="PF01081">
    <property type="entry name" value="Aldolase"/>
    <property type="match status" value="1"/>
</dbReference>
<gene>
    <name evidence="6" type="primary">eda</name>
    <name evidence="6" type="ORF">ENL21_06475</name>
</gene>
<name>A0A7V5H419_CALAY</name>
<evidence type="ECO:0000313" key="6">
    <source>
        <dbReference type="EMBL" id="HHE55410.1"/>
    </source>
</evidence>
<evidence type="ECO:0000256" key="2">
    <source>
        <dbReference type="ARBA" id="ARBA00006906"/>
    </source>
</evidence>
<dbReference type="GO" id="GO:0008675">
    <property type="term" value="F:2-dehydro-3-deoxy-phosphogluconate aldolase activity"/>
    <property type="evidence" value="ECO:0007669"/>
    <property type="project" value="UniProtKB-EC"/>
</dbReference>
<dbReference type="AlphaFoldDB" id="A0A7V5H419"/>
<dbReference type="CDD" id="cd00452">
    <property type="entry name" value="KDPG_aldolase"/>
    <property type="match status" value="1"/>
</dbReference>
<evidence type="ECO:0000256" key="1">
    <source>
        <dbReference type="ARBA" id="ARBA00004761"/>
    </source>
</evidence>
<organism evidence="6">
    <name type="scientific">Caldithrix abyssi</name>
    <dbReference type="NCBI Taxonomy" id="187145"/>
    <lineage>
        <taxon>Bacteria</taxon>
        <taxon>Pseudomonadati</taxon>
        <taxon>Calditrichota</taxon>
        <taxon>Calditrichia</taxon>
        <taxon>Calditrichales</taxon>
        <taxon>Calditrichaceae</taxon>
        <taxon>Caldithrix</taxon>
    </lineage>
</organism>
<accession>A0A7V5H419</accession>
<dbReference type="EC" id="4.1.2.14" evidence="6"/>
<proteinExistence type="inferred from homology"/>
<sequence length="217" mass="23626">MNRIEIIQLLEETGIIAVIRAKEEDDLDGIVKALLKGGVRALEITMTTPYAVDVIKNLCQTVKLEEPFLIGAGTVLDAETAQAVIHAGASFIVSPIYKTELVHMAHRYDRPIFPGAFTPTEILNAWEGGADVVKIFPAGRFGPKYFRDIHGPLPQIKLTPTGGVNIDNVADFIKNGASFVGVGTALLDKTMIANHDWDALAQHARKFIEAVKQGRNV</sequence>
<dbReference type="PANTHER" id="PTHR30246:SF1">
    <property type="entry name" value="2-DEHYDRO-3-DEOXY-6-PHOSPHOGALACTONATE ALDOLASE-RELATED"/>
    <property type="match status" value="1"/>
</dbReference>
<comment type="pathway">
    <text evidence="1">Carbohydrate acid metabolism.</text>
</comment>
<keyword evidence="5" id="KW-0119">Carbohydrate metabolism</keyword>
<comment type="caution">
    <text evidence="6">The sequence shown here is derived from an EMBL/GenBank/DDBJ whole genome shotgun (WGS) entry which is preliminary data.</text>
</comment>
<comment type="subunit">
    <text evidence="3">Homotrimer.</text>
</comment>
<dbReference type="Proteomes" id="UP000886111">
    <property type="component" value="Unassembled WGS sequence"/>
</dbReference>
<evidence type="ECO:0000256" key="5">
    <source>
        <dbReference type="ARBA" id="ARBA00023277"/>
    </source>
</evidence>
<dbReference type="Gene3D" id="3.20.20.70">
    <property type="entry name" value="Aldolase class I"/>
    <property type="match status" value="1"/>
</dbReference>
<dbReference type="NCBIfam" id="TIGR01182">
    <property type="entry name" value="eda"/>
    <property type="match status" value="1"/>
</dbReference>
<evidence type="ECO:0000256" key="3">
    <source>
        <dbReference type="ARBA" id="ARBA00011233"/>
    </source>
</evidence>
<keyword evidence="4 6" id="KW-0456">Lyase</keyword>
<dbReference type="InterPro" id="IPR013785">
    <property type="entry name" value="Aldolase_TIM"/>
</dbReference>
<reference evidence="6" key="1">
    <citation type="journal article" date="2020" name="mSystems">
        <title>Genome- and Community-Level Interaction Insights into Carbon Utilization and Element Cycling Functions of Hydrothermarchaeota in Hydrothermal Sediment.</title>
        <authorList>
            <person name="Zhou Z."/>
            <person name="Liu Y."/>
            <person name="Xu W."/>
            <person name="Pan J."/>
            <person name="Luo Z.H."/>
            <person name="Li M."/>
        </authorList>
    </citation>
    <scope>NUCLEOTIDE SEQUENCE [LARGE SCALE GENOMIC DNA]</scope>
    <source>
        <strain evidence="6">HyVt-76</strain>
    </source>
</reference>